<evidence type="ECO:0008006" key="3">
    <source>
        <dbReference type="Google" id="ProtNLM"/>
    </source>
</evidence>
<organism evidence="1 2">
    <name type="scientific">Ophiobolus disseminans</name>
    <dbReference type="NCBI Taxonomy" id="1469910"/>
    <lineage>
        <taxon>Eukaryota</taxon>
        <taxon>Fungi</taxon>
        <taxon>Dikarya</taxon>
        <taxon>Ascomycota</taxon>
        <taxon>Pezizomycotina</taxon>
        <taxon>Dothideomycetes</taxon>
        <taxon>Pleosporomycetidae</taxon>
        <taxon>Pleosporales</taxon>
        <taxon>Pleosporineae</taxon>
        <taxon>Phaeosphaeriaceae</taxon>
        <taxon>Ophiobolus</taxon>
    </lineage>
</organism>
<reference evidence="1" key="1">
    <citation type="journal article" date="2020" name="Stud. Mycol.">
        <title>101 Dothideomycetes genomes: a test case for predicting lifestyles and emergence of pathogens.</title>
        <authorList>
            <person name="Haridas S."/>
            <person name="Albert R."/>
            <person name="Binder M."/>
            <person name="Bloem J."/>
            <person name="Labutti K."/>
            <person name="Salamov A."/>
            <person name="Andreopoulos B."/>
            <person name="Baker S."/>
            <person name="Barry K."/>
            <person name="Bills G."/>
            <person name="Bluhm B."/>
            <person name="Cannon C."/>
            <person name="Castanera R."/>
            <person name="Culley D."/>
            <person name="Daum C."/>
            <person name="Ezra D."/>
            <person name="Gonzalez J."/>
            <person name="Henrissat B."/>
            <person name="Kuo A."/>
            <person name="Liang C."/>
            <person name="Lipzen A."/>
            <person name="Lutzoni F."/>
            <person name="Magnuson J."/>
            <person name="Mondo S."/>
            <person name="Nolan M."/>
            <person name="Ohm R."/>
            <person name="Pangilinan J."/>
            <person name="Park H.-J."/>
            <person name="Ramirez L."/>
            <person name="Alfaro M."/>
            <person name="Sun H."/>
            <person name="Tritt A."/>
            <person name="Yoshinaga Y."/>
            <person name="Zwiers L.-H."/>
            <person name="Turgeon B."/>
            <person name="Goodwin S."/>
            <person name="Spatafora J."/>
            <person name="Crous P."/>
            <person name="Grigoriev I."/>
        </authorList>
    </citation>
    <scope>NUCLEOTIDE SEQUENCE</scope>
    <source>
        <strain evidence="1">CBS 113818</strain>
    </source>
</reference>
<dbReference type="OrthoDB" id="3789892at2759"/>
<name>A0A6A7AHK9_9PLEO</name>
<protein>
    <recommendedName>
        <fullName evidence="3">F-box domain-containing protein</fullName>
    </recommendedName>
</protein>
<evidence type="ECO:0000313" key="2">
    <source>
        <dbReference type="Proteomes" id="UP000799424"/>
    </source>
</evidence>
<accession>A0A6A7AHK9</accession>
<proteinExistence type="predicted"/>
<dbReference type="AlphaFoldDB" id="A0A6A7AHK9"/>
<dbReference type="Proteomes" id="UP000799424">
    <property type="component" value="Unassembled WGS sequence"/>
</dbReference>
<sequence length="348" mass="39759">MILTDLPQELLRQICDNLPCQSALDAVSTQNLSHLRDHDGLVLPTTSCLDGWKRYAVAAGKATDLNDRWTTEDLERRLPQLAALCHPAIIKGDVQAFNQLYSAAFCNTNFEHTDELEFSTSSDAVQKRTLRTWQLAQAAAFTVILRCLDPEFPDHLSSDDELQSVPWLPTNTTPSNWAVGVSAPPSATPFPFQRHMRLPLPFTPKSVEAFGMCHLPTMSNPEFFTNDTWTECIAAPAQQDQPFNSLFRDPFPSGRSFEGVIRFRLIEDDHVDHYKLQSNNFHTQGDLYNLRLSVSRRTGQMTIHHWHWVRTDFMTTEGVITSFGIVTELTSRRFWMWLWKVDWSSPAF</sequence>
<evidence type="ECO:0000313" key="1">
    <source>
        <dbReference type="EMBL" id="KAF2832075.1"/>
    </source>
</evidence>
<gene>
    <name evidence="1" type="ORF">CC86DRAFT_424426</name>
</gene>
<keyword evidence="2" id="KW-1185">Reference proteome</keyword>
<dbReference type="EMBL" id="MU006217">
    <property type="protein sequence ID" value="KAF2832075.1"/>
    <property type="molecule type" value="Genomic_DNA"/>
</dbReference>